<dbReference type="Proteomes" id="UP001054945">
    <property type="component" value="Unassembled WGS sequence"/>
</dbReference>
<comment type="caution">
    <text evidence="1">The sequence shown here is derived from an EMBL/GenBank/DDBJ whole genome shotgun (WGS) entry which is preliminary data.</text>
</comment>
<protein>
    <submittedName>
        <fullName evidence="1">Uncharacterized protein</fullName>
    </submittedName>
</protein>
<evidence type="ECO:0000313" key="1">
    <source>
        <dbReference type="EMBL" id="GIY42571.1"/>
    </source>
</evidence>
<sequence length="73" mass="8199">MDGGGGWEGTSYPLPSPDHSNIGKNYNVAPILQEHWKELQCLPHSTRTLERSTMSPPFYKNIGKNYNVTPIVK</sequence>
<accession>A0AAV4TBH2</accession>
<name>A0AAV4TBH2_CAEEX</name>
<keyword evidence="2" id="KW-1185">Reference proteome</keyword>
<organism evidence="1 2">
    <name type="scientific">Caerostris extrusa</name>
    <name type="common">Bark spider</name>
    <name type="synonym">Caerostris bankana</name>
    <dbReference type="NCBI Taxonomy" id="172846"/>
    <lineage>
        <taxon>Eukaryota</taxon>
        <taxon>Metazoa</taxon>
        <taxon>Ecdysozoa</taxon>
        <taxon>Arthropoda</taxon>
        <taxon>Chelicerata</taxon>
        <taxon>Arachnida</taxon>
        <taxon>Araneae</taxon>
        <taxon>Araneomorphae</taxon>
        <taxon>Entelegynae</taxon>
        <taxon>Araneoidea</taxon>
        <taxon>Araneidae</taxon>
        <taxon>Caerostris</taxon>
    </lineage>
</organism>
<reference evidence="1 2" key="1">
    <citation type="submission" date="2021-06" db="EMBL/GenBank/DDBJ databases">
        <title>Caerostris extrusa draft genome.</title>
        <authorList>
            <person name="Kono N."/>
            <person name="Arakawa K."/>
        </authorList>
    </citation>
    <scope>NUCLEOTIDE SEQUENCE [LARGE SCALE GENOMIC DNA]</scope>
</reference>
<dbReference type="EMBL" id="BPLR01010866">
    <property type="protein sequence ID" value="GIY42571.1"/>
    <property type="molecule type" value="Genomic_DNA"/>
</dbReference>
<proteinExistence type="predicted"/>
<gene>
    <name evidence="1" type="ORF">CEXT_404681</name>
</gene>
<dbReference type="AlphaFoldDB" id="A0AAV4TBH2"/>
<evidence type="ECO:0000313" key="2">
    <source>
        <dbReference type="Proteomes" id="UP001054945"/>
    </source>
</evidence>